<keyword evidence="1" id="KW-1133">Transmembrane helix</keyword>
<evidence type="ECO:0000256" key="1">
    <source>
        <dbReference type="SAM" id="Phobius"/>
    </source>
</evidence>
<proteinExistence type="predicted"/>
<organism evidence="2 3">
    <name type="scientific">Streptomyces coryli</name>
    <dbReference type="NCBI Taxonomy" id="1128680"/>
    <lineage>
        <taxon>Bacteria</taxon>
        <taxon>Bacillati</taxon>
        <taxon>Actinomycetota</taxon>
        <taxon>Actinomycetes</taxon>
        <taxon>Kitasatosporales</taxon>
        <taxon>Streptomycetaceae</taxon>
        <taxon>Streptomyces</taxon>
    </lineage>
</organism>
<comment type="caution">
    <text evidence="2">The sequence shown here is derived from an EMBL/GenBank/DDBJ whole genome shotgun (WGS) entry which is preliminary data.</text>
</comment>
<protein>
    <submittedName>
        <fullName evidence="2">Uncharacterized protein</fullName>
    </submittedName>
</protein>
<reference evidence="2 3" key="1">
    <citation type="submission" date="2020-02" db="EMBL/GenBank/DDBJ databases">
        <title>Whole-genome analyses of novel actinobacteria.</title>
        <authorList>
            <person name="Sahin N."/>
        </authorList>
    </citation>
    <scope>NUCLEOTIDE SEQUENCE [LARGE SCALE GENOMIC DNA]</scope>
    <source>
        <strain evidence="2 3">A7024</strain>
    </source>
</reference>
<gene>
    <name evidence="2" type="ORF">G5C51_24970</name>
</gene>
<feature type="transmembrane region" description="Helical" evidence="1">
    <location>
        <begin position="32"/>
        <end position="52"/>
    </location>
</feature>
<sequence length="59" mass="6283">MSALTTAHNFALTIAAEGHGELDPNNGNHESLNAYAIGGGALAVLLFLLFVVTRFNRDR</sequence>
<evidence type="ECO:0000313" key="3">
    <source>
        <dbReference type="Proteomes" id="UP000481583"/>
    </source>
</evidence>
<dbReference type="AlphaFoldDB" id="A0A6G4U776"/>
<dbReference type="Proteomes" id="UP000481583">
    <property type="component" value="Unassembled WGS sequence"/>
</dbReference>
<accession>A0A6G4U776</accession>
<evidence type="ECO:0000313" key="2">
    <source>
        <dbReference type="EMBL" id="NGN67147.1"/>
    </source>
</evidence>
<name>A0A6G4U776_9ACTN</name>
<dbReference type="RefSeq" id="WP_165240448.1">
    <property type="nucleotide sequence ID" value="NZ_JAAKZV010000127.1"/>
</dbReference>
<dbReference type="EMBL" id="JAAKZV010000127">
    <property type="protein sequence ID" value="NGN67147.1"/>
    <property type="molecule type" value="Genomic_DNA"/>
</dbReference>
<keyword evidence="1" id="KW-0472">Membrane</keyword>
<keyword evidence="1" id="KW-0812">Transmembrane</keyword>
<keyword evidence="3" id="KW-1185">Reference proteome</keyword>